<dbReference type="KEGG" id="sect:A359_02250"/>
<proteinExistence type="predicted"/>
<evidence type="ECO:0000313" key="2">
    <source>
        <dbReference type="Proteomes" id="UP000003936"/>
    </source>
</evidence>
<sequence length="49" mass="5549">MYLLTEITPDTLILSSATEEDNQAAYLTLGHKIVRLHAMRLMMSLKINS</sequence>
<protein>
    <submittedName>
        <fullName evidence="1">Uncharacterized protein</fullName>
    </submittedName>
</protein>
<name>J3VRM8_9ENTR</name>
<dbReference type="Proteomes" id="UP000003936">
    <property type="component" value="Chromosome"/>
</dbReference>
<accession>J3VRM8</accession>
<keyword evidence="2" id="KW-1185">Reference proteome</keyword>
<organism evidence="1 2">
    <name type="scientific">secondary endosymbiont of Ctenarytaina eucalypti</name>
    <dbReference type="NCBI Taxonomy" id="1199245"/>
    <lineage>
        <taxon>Bacteria</taxon>
        <taxon>Pseudomonadati</taxon>
        <taxon>Pseudomonadota</taxon>
        <taxon>Gammaproteobacteria</taxon>
        <taxon>Enterobacterales</taxon>
        <taxon>Enterobacteriaceae</taxon>
        <taxon>aphid secondary symbionts</taxon>
    </lineage>
</organism>
<evidence type="ECO:0000313" key="1">
    <source>
        <dbReference type="EMBL" id="AFP84626.1"/>
    </source>
</evidence>
<reference evidence="1 2" key="1">
    <citation type="journal article" date="2012" name="Mol. Biol. Evol.">
        <title>Genome reduction and co-evolution between the primary and secondary bacterial symbionts of psyllids.</title>
        <authorList>
            <person name="Sloan D.B."/>
            <person name="Moran N.A."/>
        </authorList>
    </citation>
    <scope>NUCLEOTIDE SEQUENCE [LARGE SCALE GENOMIC DNA]</scope>
    <source>
        <strain evidence="1">Ceuc_S</strain>
    </source>
</reference>
<dbReference type="AlphaFoldDB" id="J3VRM8"/>
<dbReference type="HOGENOM" id="CLU_3140555_0_0_6"/>
<gene>
    <name evidence="1" type="ORF">A359_02250</name>
</gene>
<dbReference type="EMBL" id="CP003546">
    <property type="protein sequence ID" value="AFP84626.1"/>
    <property type="molecule type" value="Genomic_DNA"/>
</dbReference>